<reference evidence="3 4" key="1">
    <citation type="submission" date="2018-05" db="EMBL/GenBank/DDBJ databases">
        <authorList>
            <consortium name="IHU Genomes"/>
        </authorList>
    </citation>
    <scope>NUCLEOTIDE SEQUENCE [LARGE SCALE GENOMIC DNA]</scope>
    <source>
        <strain evidence="3 4">P7335</strain>
    </source>
</reference>
<evidence type="ECO:0000313" key="3">
    <source>
        <dbReference type="EMBL" id="SRX79298.1"/>
    </source>
</evidence>
<feature type="compositionally biased region" description="Pro residues" evidence="1">
    <location>
        <begin position="45"/>
        <end position="56"/>
    </location>
</feature>
<feature type="transmembrane region" description="Helical" evidence="2">
    <location>
        <begin position="20"/>
        <end position="38"/>
    </location>
</feature>
<evidence type="ECO:0000256" key="1">
    <source>
        <dbReference type="SAM" id="MobiDB-lite"/>
    </source>
</evidence>
<dbReference type="RefSeq" id="WP_083142741.1">
    <property type="nucleotide sequence ID" value="NZ_MVID01000004.1"/>
</dbReference>
<keyword evidence="2" id="KW-1133">Transmembrane helix</keyword>
<gene>
    <name evidence="3" type="ORF">MPP7335_01035</name>
</gene>
<name>A0A375YE08_MYCPF</name>
<dbReference type="Proteomes" id="UP000252008">
    <property type="component" value="Unassembled WGS sequence"/>
</dbReference>
<protein>
    <submittedName>
        <fullName evidence="3">Uncharacterized protein</fullName>
    </submittedName>
</protein>
<feature type="region of interest" description="Disordered" evidence="1">
    <location>
        <begin position="40"/>
        <end position="59"/>
    </location>
</feature>
<accession>A0A375YE08</accession>
<keyword evidence="2" id="KW-0812">Transmembrane</keyword>
<keyword evidence="2" id="KW-0472">Membrane</keyword>
<evidence type="ECO:0000256" key="2">
    <source>
        <dbReference type="SAM" id="Phobius"/>
    </source>
</evidence>
<keyword evidence="4" id="KW-1185">Reference proteome</keyword>
<dbReference type="AlphaFoldDB" id="A0A375YE08"/>
<dbReference type="EMBL" id="UEGS01000001">
    <property type="protein sequence ID" value="SRX79298.1"/>
    <property type="molecule type" value="Genomic_DNA"/>
</dbReference>
<proteinExistence type="predicted"/>
<organism evidence="3 4">
    <name type="scientific">Mycolicibacterium parafortuitum</name>
    <name type="common">Mycobacterium parafortuitum</name>
    <dbReference type="NCBI Taxonomy" id="39692"/>
    <lineage>
        <taxon>Bacteria</taxon>
        <taxon>Bacillati</taxon>
        <taxon>Actinomycetota</taxon>
        <taxon>Actinomycetes</taxon>
        <taxon>Mycobacteriales</taxon>
        <taxon>Mycobacteriaceae</taxon>
        <taxon>Mycolicibacterium</taxon>
    </lineage>
</organism>
<evidence type="ECO:0000313" key="4">
    <source>
        <dbReference type="Proteomes" id="UP000252008"/>
    </source>
</evidence>
<sequence>MTLPPRRPTFGSSDRKDRIVGSGALLLAILITVTTLWVSRGGDQSPPPPDAPPPSPTATAEISEFASAHDDDPVTLLTREPTCADWEPINERLKTELANGWLERDPTVPGSAWTAAQREQHLEVARALRAAADNTAPLAKATPHRVMRELYGQLIAYWRSYADAVDRYRPPADHLALAATHAAEAINGICAAIDFGAAGDRSPLVVPGPPPVPDMPLGDPDTPTRYITKSSPFCSEWVTMVADYATATTEWRERHDPNVPARYWSPEQRKLADDVAGVMEQNADRAQLLGLLSGNLIAADFAALSAQYRRAYAAALPDFALPDIHLDNTALRLQALTNQACQAVQQ</sequence>